<dbReference type="PANTHER" id="PTHR33639:SF2">
    <property type="entry name" value="DUF393 DOMAIN-CONTAINING PROTEIN"/>
    <property type="match status" value="1"/>
</dbReference>
<protein>
    <submittedName>
        <fullName evidence="2">DCC1-like thiol-disulfide oxidoreductase family protein</fullName>
    </submittedName>
    <submittedName>
        <fullName evidence="1">DUF393 domain-containing protein</fullName>
    </submittedName>
</protein>
<evidence type="ECO:0000313" key="1">
    <source>
        <dbReference type="EMBL" id="MBU6113071.1"/>
    </source>
</evidence>
<dbReference type="InterPro" id="IPR036249">
    <property type="entry name" value="Thioredoxin-like_sf"/>
</dbReference>
<dbReference type="AlphaFoldDB" id="A0AAP1WN36"/>
<evidence type="ECO:0000313" key="4">
    <source>
        <dbReference type="Proteomes" id="UP001223261"/>
    </source>
</evidence>
<dbReference type="Proteomes" id="UP001223261">
    <property type="component" value="Chromosome"/>
</dbReference>
<sequence>MAIVYYDGDCGYCNRVVMWLIHHNIPTRFQFAQLEGQYGENLIKAQPELKNIDTIVVVDKSQVFTKTDAIIHLLNQIKKYKIFAFLLKIVPRFLRNLGYDSFAKIRHRIQFKQACKLPTKEERQYFLD</sequence>
<dbReference type="GO" id="GO:0015035">
    <property type="term" value="F:protein-disulfide reductase activity"/>
    <property type="evidence" value="ECO:0007669"/>
    <property type="project" value="InterPro"/>
</dbReference>
<organism evidence="2 4">
    <name type="scientific">Mammaliicoccus lentus</name>
    <name type="common">Staphylococcus lentus</name>
    <dbReference type="NCBI Taxonomy" id="42858"/>
    <lineage>
        <taxon>Bacteria</taxon>
        <taxon>Bacillati</taxon>
        <taxon>Bacillota</taxon>
        <taxon>Bacilli</taxon>
        <taxon>Bacillales</taxon>
        <taxon>Staphylococcaceae</taxon>
        <taxon>Mammaliicoccus</taxon>
    </lineage>
</organism>
<gene>
    <name evidence="1" type="ORF">KQ656_03830</name>
    <name evidence="2" type="ORF">PYH69_11340</name>
</gene>
<dbReference type="EMBL" id="JAHLZN010000004">
    <property type="protein sequence ID" value="MBU6113071.1"/>
    <property type="molecule type" value="Genomic_DNA"/>
</dbReference>
<proteinExistence type="predicted"/>
<reference evidence="2" key="2">
    <citation type="journal article" date="2023" name="Antibiotics">
        <title>Prevalence and Molecular Characterization of Methicillin-Resistant Staphylococci (MRS) and Mammaliicocci (MRM) in Dromedary Camels from Algeria: First Detection of SCCmec-mecC Hybrid in Methicillin-Resistant Mammaliicoccus lentus.</title>
        <authorList>
            <person name="Belhout C."/>
            <person name="Boyen F."/>
            <person name="Vereecke N."/>
            <person name="Theuns S."/>
            <person name="Taibi N."/>
            <person name="Stegger M."/>
            <person name="de la Fe-Rodriguez P.Y."/>
            <person name="Bouayad L."/>
            <person name="Elgroud R."/>
            <person name="Butaye P."/>
        </authorList>
    </citation>
    <scope>NUCLEOTIDE SEQUENCE</scope>
    <source>
        <strain evidence="2">7048</strain>
    </source>
</reference>
<dbReference type="RefSeq" id="WP_016998856.1">
    <property type="nucleotide sequence ID" value="NZ_CABIVY010000042.1"/>
</dbReference>
<dbReference type="Pfam" id="PF04134">
    <property type="entry name" value="DCC1-like"/>
    <property type="match status" value="1"/>
</dbReference>
<dbReference type="SUPFAM" id="SSF52833">
    <property type="entry name" value="Thioredoxin-like"/>
    <property type="match status" value="1"/>
</dbReference>
<name>A0AAP1WN36_MAMLE</name>
<dbReference type="InterPro" id="IPR007263">
    <property type="entry name" value="DCC1-like"/>
</dbReference>
<reference evidence="1 3" key="1">
    <citation type="submission" date="2021-06" db="EMBL/GenBank/DDBJ databases">
        <title>Staphylococcus lentus K169 genome sequencing.</title>
        <authorList>
            <person name="Sundareshan S."/>
            <person name="Akhila D.S."/>
            <person name="Prachi D."/>
            <person name="Sivakumar R."/>
            <person name="Rajendhran J."/>
            <person name="Isloor S."/>
            <person name="Hegde N.R."/>
        </authorList>
    </citation>
    <scope>NUCLEOTIDE SEQUENCE [LARGE SCALE GENOMIC DNA]</scope>
    <source>
        <strain evidence="1 3">K169</strain>
    </source>
</reference>
<dbReference type="EMBL" id="CP118848">
    <property type="protein sequence ID" value="WHI59305.1"/>
    <property type="molecule type" value="Genomic_DNA"/>
</dbReference>
<dbReference type="InterPro" id="IPR052927">
    <property type="entry name" value="DCC_oxidoreductase"/>
</dbReference>
<dbReference type="Proteomes" id="UP000770161">
    <property type="component" value="Unassembled WGS sequence"/>
</dbReference>
<dbReference type="PANTHER" id="PTHR33639">
    <property type="entry name" value="THIOL-DISULFIDE OXIDOREDUCTASE DCC"/>
    <property type="match status" value="1"/>
</dbReference>
<evidence type="ECO:0000313" key="3">
    <source>
        <dbReference type="Proteomes" id="UP000770161"/>
    </source>
</evidence>
<evidence type="ECO:0000313" key="2">
    <source>
        <dbReference type="EMBL" id="WHI59305.1"/>
    </source>
</evidence>
<keyword evidence="3" id="KW-1185">Reference proteome</keyword>
<accession>A0AAP1WN36</accession>